<gene>
    <name evidence="1" type="ORF">MIMGU_mgv11b013435mg</name>
</gene>
<name>A0A022S1I1_ERYGU</name>
<dbReference type="EMBL" id="KI630171">
    <property type="protein sequence ID" value="EYU46189.1"/>
    <property type="molecule type" value="Genomic_DNA"/>
</dbReference>
<reference evidence="1 2" key="1">
    <citation type="journal article" date="2013" name="Proc. Natl. Acad. Sci. U.S.A.">
        <title>Fine-scale variation in meiotic recombination in Mimulus inferred from population shotgun sequencing.</title>
        <authorList>
            <person name="Hellsten U."/>
            <person name="Wright K.M."/>
            <person name="Jenkins J."/>
            <person name="Shu S."/>
            <person name="Yuan Y."/>
            <person name="Wessler S.R."/>
            <person name="Schmutz J."/>
            <person name="Willis J.H."/>
            <person name="Rokhsar D.S."/>
        </authorList>
    </citation>
    <scope>NUCLEOTIDE SEQUENCE [LARGE SCALE GENOMIC DNA]</scope>
    <source>
        <strain evidence="2">cv. DUN x IM62</strain>
    </source>
</reference>
<keyword evidence="2" id="KW-1185">Reference proteome</keyword>
<organism evidence="1 2">
    <name type="scientific">Erythranthe guttata</name>
    <name type="common">Yellow monkey flower</name>
    <name type="synonym">Mimulus guttatus</name>
    <dbReference type="NCBI Taxonomy" id="4155"/>
    <lineage>
        <taxon>Eukaryota</taxon>
        <taxon>Viridiplantae</taxon>
        <taxon>Streptophyta</taxon>
        <taxon>Embryophyta</taxon>
        <taxon>Tracheophyta</taxon>
        <taxon>Spermatophyta</taxon>
        <taxon>Magnoliopsida</taxon>
        <taxon>eudicotyledons</taxon>
        <taxon>Gunneridae</taxon>
        <taxon>Pentapetalae</taxon>
        <taxon>asterids</taxon>
        <taxon>lamiids</taxon>
        <taxon>Lamiales</taxon>
        <taxon>Phrymaceae</taxon>
        <taxon>Erythranthe</taxon>
    </lineage>
</organism>
<protein>
    <submittedName>
        <fullName evidence="1">Uncharacterized protein</fullName>
    </submittedName>
</protein>
<accession>A0A022S1I1</accession>
<dbReference type="AlphaFoldDB" id="A0A022S1I1"/>
<evidence type="ECO:0000313" key="2">
    <source>
        <dbReference type="Proteomes" id="UP000030748"/>
    </source>
</evidence>
<evidence type="ECO:0000313" key="1">
    <source>
        <dbReference type="EMBL" id="EYU46189.1"/>
    </source>
</evidence>
<proteinExistence type="predicted"/>
<sequence length="135" mass="14855">MLVERSVLHVLVNEGAQELVVAEAVQSHQVDVVGPTDGSDLCHELVLDTFVRTSSVQDFDGYLDTVVRESTLVDFAEAAGAEYGGVVVREGAELLGGETDRFLLCELEEEFLHCGGVHLPHLDHCCGWRWGHRRP</sequence>
<dbReference type="Proteomes" id="UP000030748">
    <property type="component" value="Unassembled WGS sequence"/>
</dbReference>